<evidence type="ECO:0000256" key="1">
    <source>
        <dbReference type="PROSITE-ProRule" id="PRU00047"/>
    </source>
</evidence>
<feature type="compositionally biased region" description="Basic and acidic residues" evidence="2">
    <location>
        <begin position="1"/>
        <end position="17"/>
    </location>
</feature>
<dbReference type="SMART" id="SM00343">
    <property type="entry name" value="ZnF_C2HC"/>
    <property type="match status" value="1"/>
</dbReference>
<dbReference type="EMBL" id="LR743601">
    <property type="protein sequence ID" value="CAA2631347.1"/>
    <property type="molecule type" value="Genomic_DNA"/>
</dbReference>
<keyword evidence="1" id="KW-0479">Metal-binding</keyword>
<dbReference type="InterPro" id="IPR001878">
    <property type="entry name" value="Znf_CCHC"/>
</dbReference>
<dbReference type="GO" id="GO:0008270">
    <property type="term" value="F:zinc ion binding"/>
    <property type="evidence" value="ECO:0007669"/>
    <property type="project" value="UniProtKB-KW"/>
</dbReference>
<name>A0A7I8JKK3_SPIIN</name>
<accession>A0A7I8JKK3</accession>
<dbReference type="EMBL" id="LR746277">
    <property type="protein sequence ID" value="CAA7407666.1"/>
    <property type="molecule type" value="Genomic_DNA"/>
</dbReference>
<dbReference type="Proteomes" id="UP000663760">
    <property type="component" value="Chromosome 14"/>
</dbReference>
<proteinExistence type="predicted"/>
<dbReference type="OrthoDB" id="1712633at2759"/>
<organism evidence="4">
    <name type="scientific">Spirodela intermedia</name>
    <name type="common">Intermediate duckweed</name>
    <dbReference type="NCBI Taxonomy" id="51605"/>
    <lineage>
        <taxon>Eukaryota</taxon>
        <taxon>Viridiplantae</taxon>
        <taxon>Streptophyta</taxon>
        <taxon>Embryophyta</taxon>
        <taxon>Tracheophyta</taxon>
        <taxon>Spermatophyta</taxon>
        <taxon>Magnoliopsida</taxon>
        <taxon>Liliopsida</taxon>
        <taxon>Araceae</taxon>
        <taxon>Lemnoideae</taxon>
        <taxon>Spirodela</taxon>
    </lineage>
</organism>
<keyword evidence="1" id="KW-0863">Zinc-finger</keyword>
<dbReference type="AlphaFoldDB" id="A0A7I8JKK3"/>
<feature type="region of interest" description="Disordered" evidence="2">
    <location>
        <begin position="109"/>
        <end position="135"/>
    </location>
</feature>
<protein>
    <recommendedName>
        <fullName evidence="3">CCHC-type domain-containing protein</fullName>
    </recommendedName>
</protein>
<dbReference type="PROSITE" id="PS50158">
    <property type="entry name" value="ZF_CCHC"/>
    <property type="match status" value="1"/>
</dbReference>
<evidence type="ECO:0000256" key="2">
    <source>
        <dbReference type="SAM" id="MobiDB-lite"/>
    </source>
</evidence>
<evidence type="ECO:0000313" key="6">
    <source>
        <dbReference type="Proteomes" id="UP000663760"/>
    </source>
</evidence>
<dbReference type="GO" id="GO:0003676">
    <property type="term" value="F:nucleic acid binding"/>
    <property type="evidence" value="ECO:0007669"/>
    <property type="project" value="InterPro"/>
</dbReference>
<evidence type="ECO:0000313" key="4">
    <source>
        <dbReference type="EMBL" id="CAA2631347.1"/>
    </source>
</evidence>
<keyword evidence="6" id="KW-1185">Reference proteome</keyword>
<evidence type="ECO:0000259" key="3">
    <source>
        <dbReference type="PROSITE" id="PS50158"/>
    </source>
</evidence>
<feature type="domain" description="CCHC-type" evidence="3">
    <location>
        <begin position="159"/>
        <end position="175"/>
    </location>
</feature>
<gene>
    <name evidence="4" type="ORF">SI7747_14016995</name>
    <name evidence="5" type="ORF">SI8410_14018344</name>
</gene>
<feature type="region of interest" description="Disordered" evidence="2">
    <location>
        <begin position="1"/>
        <end position="20"/>
    </location>
</feature>
<reference evidence="4" key="1">
    <citation type="submission" date="2019-12" db="EMBL/GenBank/DDBJ databases">
        <authorList>
            <person name="Scholz U."/>
            <person name="Mascher M."/>
            <person name="Fiebig A."/>
        </authorList>
    </citation>
    <scope>NUCLEOTIDE SEQUENCE</scope>
</reference>
<keyword evidence="1" id="KW-0862">Zinc</keyword>
<evidence type="ECO:0000313" key="5">
    <source>
        <dbReference type="EMBL" id="CAA7407666.1"/>
    </source>
</evidence>
<dbReference type="Pfam" id="PF00098">
    <property type="entry name" value="zf-CCHC"/>
    <property type="match status" value="1"/>
</dbReference>
<sequence length="282" mass="31986">MVYPKVDYRDPSQEHHNPSLHSLVNSRLDSESGFVPRIAALWIKTHIFSTFHVPIASVVITSSERLTQGSKLSRERAEALLEKGKTRILNLRSQNSTLQLERGRCTVFSSTPHNGGLNQSSVRTSGANPSADASTNKNPLLLMSFLNATESFTPNVIPKCYRCGESGHKSNICPKRGTVNLANSIEGETEQSLLLLQLEAHCIFLIFQISIQSKFHLIFKFLRKTWDLLLILWIHNHPLVDLRELSSSLLKDQDQVQFTGERSEKYQVQRFLPPDYEQVLYD</sequence>